<dbReference type="InterPro" id="IPR005804">
    <property type="entry name" value="FA_desaturase_dom"/>
</dbReference>
<keyword evidence="1" id="KW-0472">Membrane</keyword>
<evidence type="ECO:0000259" key="2">
    <source>
        <dbReference type="Pfam" id="PF00487"/>
    </source>
</evidence>
<evidence type="ECO:0000313" key="3">
    <source>
        <dbReference type="EMBL" id="MDR6290603.1"/>
    </source>
</evidence>
<dbReference type="PANTHER" id="PTHR12879:SF8">
    <property type="entry name" value="SPHINGOLIPID DELTA(4)-DESATURASE DES1"/>
    <property type="match status" value="1"/>
</dbReference>
<proteinExistence type="predicted"/>
<feature type="transmembrane region" description="Helical" evidence="1">
    <location>
        <begin position="180"/>
        <end position="204"/>
    </location>
</feature>
<dbReference type="EMBL" id="JAVDPW010000005">
    <property type="protein sequence ID" value="MDR6290603.1"/>
    <property type="molecule type" value="Genomic_DNA"/>
</dbReference>
<accession>A0ABU1JQL2</accession>
<dbReference type="Pfam" id="PF00487">
    <property type="entry name" value="FA_desaturase"/>
    <property type="match status" value="1"/>
</dbReference>
<name>A0ABU1JQL2_9PROT</name>
<dbReference type="PANTHER" id="PTHR12879">
    <property type="entry name" value="SPHINGOLIPID DELTA 4 DESATURASE/C-4 HYDROXYLASE PROTEIN DES2"/>
    <property type="match status" value="1"/>
</dbReference>
<feature type="transmembrane region" description="Helical" evidence="1">
    <location>
        <begin position="82"/>
        <end position="99"/>
    </location>
</feature>
<keyword evidence="1" id="KW-0812">Transmembrane</keyword>
<keyword evidence="1" id="KW-1133">Transmembrane helix</keyword>
<keyword evidence="4" id="KW-1185">Reference proteome</keyword>
<comment type="caution">
    <text evidence="3">The sequence shown here is derived from an EMBL/GenBank/DDBJ whole genome shotgun (WGS) entry which is preliminary data.</text>
</comment>
<evidence type="ECO:0000313" key="4">
    <source>
        <dbReference type="Proteomes" id="UP001262410"/>
    </source>
</evidence>
<reference evidence="3 4" key="1">
    <citation type="submission" date="2023-07" db="EMBL/GenBank/DDBJ databases">
        <title>Sorghum-associated microbial communities from plants grown in Nebraska, USA.</title>
        <authorList>
            <person name="Schachtman D."/>
        </authorList>
    </citation>
    <scope>NUCLEOTIDE SEQUENCE [LARGE SCALE GENOMIC DNA]</scope>
    <source>
        <strain evidence="3 4">584</strain>
    </source>
</reference>
<dbReference type="Proteomes" id="UP001262410">
    <property type="component" value="Unassembled WGS sequence"/>
</dbReference>
<evidence type="ECO:0000256" key="1">
    <source>
        <dbReference type="SAM" id="Phobius"/>
    </source>
</evidence>
<sequence length="298" mass="32526">MTDAATRPLPPGALKDLSRRSDARGLQALAWHLGLIALGAALVLAARGSLWLWPAMAVLGAAEIALFSPLHETTHRTPFKSLWLNRLVGWVAGFVLVLPPEGFRLFHLAHHRHTQDPDRDPELIGAAPLTRGRYLLILTGLPYWRAQVAGLVRTAAGRADLPWIPAQDRPRVVAEARLYLSLYAILVAASLATGSALALILWAGPVLLAQPLLRWVLLAEHSGCVRSNDRWANTRTTLAGFVLRGLFWNASYHAEHHLVPGVPFHALPRLHALVADRLRAVSPGYPAAHGEIRRTLAG</sequence>
<feature type="transmembrane region" description="Helical" evidence="1">
    <location>
        <begin position="28"/>
        <end position="45"/>
    </location>
</feature>
<feature type="domain" description="Fatty acid desaturase" evidence="2">
    <location>
        <begin position="51"/>
        <end position="282"/>
    </location>
</feature>
<protein>
    <submittedName>
        <fullName evidence="3">Fatty acid desaturase</fullName>
    </submittedName>
</protein>
<gene>
    <name evidence="3" type="ORF">E9232_003129</name>
</gene>
<organism evidence="3 4">
    <name type="scientific">Inquilinus ginsengisoli</name>
    <dbReference type="NCBI Taxonomy" id="363840"/>
    <lineage>
        <taxon>Bacteria</taxon>
        <taxon>Pseudomonadati</taxon>
        <taxon>Pseudomonadota</taxon>
        <taxon>Alphaproteobacteria</taxon>
        <taxon>Rhodospirillales</taxon>
        <taxon>Rhodospirillaceae</taxon>
        <taxon>Inquilinus</taxon>
    </lineage>
</organism>
<dbReference type="RefSeq" id="WP_309795134.1">
    <property type="nucleotide sequence ID" value="NZ_JAVDPW010000005.1"/>
</dbReference>